<dbReference type="RefSeq" id="WP_274200699.1">
    <property type="nucleotide sequence ID" value="NZ_JAQZAO010000005.1"/>
</dbReference>
<keyword evidence="2" id="KW-0805">Transcription regulation</keyword>
<comment type="similarity">
    <text evidence="1">Belongs to the sigma-70 factor family. ECF subfamily.</text>
</comment>
<proteinExistence type="inferred from homology"/>
<sequence length="201" mass="22447">MTTQPTQDLRTDAELLAGYVAGDSSALAELVHRYQGVLLTLVRRMSWFEPDPEAVVQEVWLRVLRSAATYSGQAKVSTWLHRITVNEAISAARRRRADHSTPIGELYREHDQSDRTDPGDPSQAVDDREQALALLPELLALLTRDQRLVLEVLHLDGLTQEEAAELLGVSVGTIKSRAHRARVTILAHLAKEDRRETCANL</sequence>
<feature type="compositionally biased region" description="Basic and acidic residues" evidence="6">
    <location>
        <begin position="106"/>
        <end position="118"/>
    </location>
</feature>
<gene>
    <name evidence="9" type="ORF">PGB27_12550</name>
</gene>
<dbReference type="CDD" id="cd06171">
    <property type="entry name" value="Sigma70_r4"/>
    <property type="match status" value="1"/>
</dbReference>
<evidence type="ECO:0000259" key="8">
    <source>
        <dbReference type="Pfam" id="PF08281"/>
    </source>
</evidence>
<dbReference type="InterPro" id="IPR013324">
    <property type="entry name" value="RNA_pol_sigma_r3/r4-like"/>
</dbReference>
<evidence type="ECO:0000256" key="5">
    <source>
        <dbReference type="ARBA" id="ARBA00023163"/>
    </source>
</evidence>
<evidence type="ECO:0000313" key="9">
    <source>
        <dbReference type="EMBL" id="MDD7966169.1"/>
    </source>
</evidence>
<name>A0ABT5STU5_9PSEU</name>
<dbReference type="Pfam" id="PF04542">
    <property type="entry name" value="Sigma70_r2"/>
    <property type="match status" value="1"/>
</dbReference>
<dbReference type="PANTHER" id="PTHR43133:SF8">
    <property type="entry name" value="RNA POLYMERASE SIGMA FACTOR HI_1459-RELATED"/>
    <property type="match status" value="1"/>
</dbReference>
<feature type="domain" description="RNA polymerase sigma-70 region 2" evidence="7">
    <location>
        <begin position="30"/>
        <end position="96"/>
    </location>
</feature>
<dbReference type="InterPro" id="IPR039425">
    <property type="entry name" value="RNA_pol_sigma-70-like"/>
</dbReference>
<dbReference type="Gene3D" id="1.10.10.10">
    <property type="entry name" value="Winged helix-like DNA-binding domain superfamily/Winged helix DNA-binding domain"/>
    <property type="match status" value="1"/>
</dbReference>
<keyword evidence="5" id="KW-0804">Transcription</keyword>
<feature type="domain" description="RNA polymerase sigma factor 70 region 4 type 2" evidence="8">
    <location>
        <begin position="134"/>
        <end position="183"/>
    </location>
</feature>
<dbReference type="InterPro" id="IPR014284">
    <property type="entry name" value="RNA_pol_sigma-70_dom"/>
</dbReference>
<dbReference type="InterPro" id="IPR013249">
    <property type="entry name" value="RNA_pol_sigma70_r4_t2"/>
</dbReference>
<dbReference type="Proteomes" id="UP001300763">
    <property type="component" value="Unassembled WGS sequence"/>
</dbReference>
<evidence type="ECO:0000256" key="4">
    <source>
        <dbReference type="ARBA" id="ARBA00023125"/>
    </source>
</evidence>
<dbReference type="EMBL" id="JAQZAO010000005">
    <property type="protein sequence ID" value="MDD7966169.1"/>
    <property type="molecule type" value="Genomic_DNA"/>
</dbReference>
<dbReference type="InterPro" id="IPR007627">
    <property type="entry name" value="RNA_pol_sigma70_r2"/>
</dbReference>
<dbReference type="Gene3D" id="1.10.1740.10">
    <property type="match status" value="1"/>
</dbReference>
<accession>A0ABT5STU5</accession>
<keyword evidence="3" id="KW-0731">Sigma factor</keyword>
<dbReference type="PANTHER" id="PTHR43133">
    <property type="entry name" value="RNA POLYMERASE ECF-TYPE SIGMA FACTO"/>
    <property type="match status" value="1"/>
</dbReference>
<dbReference type="InterPro" id="IPR036388">
    <property type="entry name" value="WH-like_DNA-bd_sf"/>
</dbReference>
<dbReference type="NCBIfam" id="TIGR02937">
    <property type="entry name" value="sigma70-ECF"/>
    <property type="match status" value="1"/>
</dbReference>
<evidence type="ECO:0000313" key="10">
    <source>
        <dbReference type="Proteomes" id="UP001300763"/>
    </source>
</evidence>
<dbReference type="SUPFAM" id="SSF88659">
    <property type="entry name" value="Sigma3 and sigma4 domains of RNA polymerase sigma factors"/>
    <property type="match status" value="1"/>
</dbReference>
<organism evidence="9 10">
    <name type="scientific">Actinomycetospora lemnae</name>
    <dbReference type="NCBI Taxonomy" id="3019891"/>
    <lineage>
        <taxon>Bacteria</taxon>
        <taxon>Bacillati</taxon>
        <taxon>Actinomycetota</taxon>
        <taxon>Actinomycetes</taxon>
        <taxon>Pseudonocardiales</taxon>
        <taxon>Pseudonocardiaceae</taxon>
        <taxon>Actinomycetospora</taxon>
    </lineage>
</organism>
<protein>
    <submittedName>
        <fullName evidence="9">Sigma-70 family RNA polymerase sigma factor</fullName>
    </submittedName>
</protein>
<evidence type="ECO:0000256" key="6">
    <source>
        <dbReference type="SAM" id="MobiDB-lite"/>
    </source>
</evidence>
<feature type="region of interest" description="Disordered" evidence="6">
    <location>
        <begin position="94"/>
        <end position="124"/>
    </location>
</feature>
<evidence type="ECO:0000256" key="3">
    <source>
        <dbReference type="ARBA" id="ARBA00023082"/>
    </source>
</evidence>
<evidence type="ECO:0000259" key="7">
    <source>
        <dbReference type="Pfam" id="PF04542"/>
    </source>
</evidence>
<keyword evidence="4" id="KW-0238">DNA-binding</keyword>
<dbReference type="Pfam" id="PF08281">
    <property type="entry name" value="Sigma70_r4_2"/>
    <property type="match status" value="1"/>
</dbReference>
<dbReference type="InterPro" id="IPR013325">
    <property type="entry name" value="RNA_pol_sigma_r2"/>
</dbReference>
<dbReference type="SUPFAM" id="SSF88946">
    <property type="entry name" value="Sigma2 domain of RNA polymerase sigma factors"/>
    <property type="match status" value="1"/>
</dbReference>
<evidence type="ECO:0000256" key="2">
    <source>
        <dbReference type="ARBA" id="ARBA00023015"/>
    </source>
</evidence>
<reference evidence="9 10" key="1">
    <citation type="submission" date="2023-02" db="EMBL/GenBank/DDBJ databases">
        <title>Genome sequencing required for Actinomycetospora new species description.</title>
        <authorList>
            <person name="Saimee Y."/>
            <person name="Duangmal K."/>
        </authorList>
    </citation>
    <scope>NUCLEOTIDE SEQUENCE [LARGE SCALE GENOMIC DNA]</scope>
    <source>
        <strain evidence="9 10">DW7H6</strain>
    </source>
</reference>
<keyword evidence="10" id="KW-1185">Reference proteome</keyword>
<comment type="caution">
    <text evidence="9">The sequence shown here is derived from an EMBL/GenBank/DDBJ whole genome shotgun (WGS) entry which is preliminary data.</text>
</comment>
<evidence type="ECO:0000256" key="1">
    <source>
        <dbReference type="ARBA" id="ARBA00010641"/>
    </source>
</evidence>